<evidence type="ECO:0000313" key="1">
    <source>
        <dbReference type="EMBL" id="KAI4324262.1"/>
    </source>
</evidence>
<protein>
    <submittedName>
        <fullName evidence="1">Uncharacterized protein</fullName>
    </submittedName>
</protein>
<comment type="caution">
    <text evidence="1">The sequence shown here is derived from an EMBL/GenBank/DDBJ whole genome shotgun (WGS) entry which is preliminary data.</text>
</comment>
<name>A0ACB9MJP6_BAUVA</name>
<keyword evidence="2" id="KW-1185">Reference proteome</keyword>
<evidence type="ECO:0000313" key="2">
    <source>
        <dbReference type="Proteomes" id="UP000828941"/>
    </source>
</evidence>
<dbReference type="Proteomes" id="UP000828941">
    <property type="component" value="Chromosome 9"/>
</dbReference>
<accession>A0ACB9MJP6</accession>
<gene>
    <name evidence="1" type="ORF">L6164_023815</name>
</gene>
<sequence length="148" mass="16659">MITPQSMFIFAFAGEGASSTIRGAISIIIVITTVIGTIFAVSRFIKKCQSCFEDDQPYMEDEHLFLMVGTISRDHVLGQQCGVCSLGFWDANEVVVWRICRHKFHVGCIIEWYKANTTCPKCFCRESLYTAVFHIRDETYAALGVKGN</sequence>
<dbReference type="EMBL" id="CM039434">
    <property type="protein sequence ID" value="KAI4324262.1"/>
    <property type="molecule type" value="Genomic_DNA"/>
</dbReference>
<reference evidence="1 2" key="1">
    <citation type="journal article" date="2022" name="DNA Res.">
        <title>Chromosomal-level genome assembly of the orchid tree Bauhinia variegata (Leguminosae; Cercidoideae) supports the allotetraploid origin hypothesis of Bauhinia.</title>
        <authorList>
            <person name="Zhong Y."/>
            <person name="Chen Y."/>
            <person name="Zheng D."/>
            <person name="Pang J."/>
            <person name="Liu Y."/>
            <person name="Luo S."/>
            <person name="Meng S."/>
            <person name="Qian L."/>
            <person name="Wei D."/>
            <person name="Dai S."/>
            <person name="Zhou R."/>
        </authorList>
    </citation>
    <scope>NUCLEOTIDE SEQUENCE [LARGE SCALE GENOMIC DNA]</scope>
    <source>
        <strain evidence="1">BV-YZ2020</strain>
    </source>
</reference>
<organism evidence="1 2">
    <name type="scientific">Bauhinia variegata</name>
    <name type="common">Purple orchid tree</name>
    <name type="synonym">Phanera variegata</name>
    <dbReference type="NCBI Taxonomy" id="167791"/>
    <lineage>
        <taxon>Eukaryota</taxon>
        <taxon>Viridiplantae</taxon>
        <taxon>Streptophyta</taxon>
        <taxon>Embryophyta</taxon>
        <taxon>Tracheophyta</taxon>
        <taxon>Spermatophyta</taxon>
        <taxon>Magnoliopsida</taxon>
        <taxon>eudicotyledons</taxon>
        <taxon>Gunneridae</taxon>
        <taxon>Pentapetalae</taxon>
        <taxon>rosids</taxon>
        <taxon>fabids</taxon>
        <taxon>Fabales</taxon>
        <taxon>Fabaceae</taxon>
        <taxon>Cercidoideae</taxon>
        <taxon>Cercideae</taxon>
        <taxon>Bauhiniinae</taxon>
        <taxon>Bauhinia</taxon>
    </lineage>
</organism>
<proteinExistence type="predicted"/>